<reference evidence="4 5" key="1">
    <citation type="journal article" date="2015" name="Genome Announc.">
        <title>Virulence Factor Genes Detected in the Complete Genome Sequence of Corynebacterium uterequi DSM 45634, Isolated from the Uterus of a Maiden Mare.</title>
        <authorList>
            <person name="Ruckert C."/>
            <person name="Kriete M."/>
            <person name="Jaenicke S."/>
            <person name="Winkler A."/>
            <person name="Tauch A."/>
        </authorList>
    </citation>
    <scope>NUCLEOTIDE SEQUENCE [LARGE SCALE GENOMIC DNA]</scope>
    <source>
        <strain evidence="4 5">DSM 45634</strain>
    </source>
</reference>
<keyword evidence="5" id="KW-1185">Reference proteome</keyword>
<evidence type="ECO:0000256" key="1">
    <source>
        <dbReference type="ARBA" id="ARBA00043985"/>
    </source>
</evidence>
<evidence type="ECO:0000256" key="3">
    <source>
        <dbReference type="SAM" id="MobiDB-lite"/>
    </source>
</evidence>
<gene>
    <name evidence="4" type="ORF">CUTER_10815</name>
</gene>
<reference evidence="5" key="2">
    <citation type="submission" date="2015-05" db="EMBL/GenBank/DDBJ databases">
        <title>Complete genome sequence of Corynebacterium uterequi DSM 45634, isolated from the uterus of a maiden mare.</title>
        <authorList>
            <person name="Ruckert C."/>
            <person name="Albersmeier A."/>
            <person name="Winkler A."/>
            <person name="Tauch A."/>
        </authorList>
    </citation>
    <scope>NUCLEOTIDE SEQUENCE [LARGE SCALE GENOMIC DNA]</scope>
    <source>
        <strain evidence="5">DSM 45634</strain>
    </source>
</reference>
<feature type="region of interest" description="Disordered" evidence="3">
    <location>
        <begin position="238"/>
        <end position="286"/>
    </location>
</feature>
<dbReference type="InterPro" id="IPR007157">
    <property type="entry name" value="PspA_VIPP1"/>
</dbReference>
<dbReference type="KEGG" id="cut:CUTER_10815"/>
<dbReference type="AlphaFoldDB" id="A0A0G3HFR7"/>
<proteinExistence type="inferred from homology"/>
<protein>
    <submittedName>
        <fullName evidence="4">Phage shock protein A (PspA) family protein</fullName>
    </submittedName>
</protein>
<feature type="coiled-coil region" evidence="2">
    <location>
        <begin position="109"/>
        <end position="161"/>
    </location>
</feature>
<dbReference type="EMBL" id="CP011546">
    <property type="protein sequence ID" value="AKK12124.1"/>
    <property type="molecule type" value="Genomic_DNA"/>
</dbReference>
<evidence type="ECO:0000313" key="4">
    <source>
        <dbReference type="EMBL" id="AKK12124.1"/>
    </source>
</evidence>
<dbReference type="Proteomes" id="UP000035548">
    <property type="component" value="Chromosome"/>
</dbReference>
<evidence type="ECO:0000313" key="5">
    <source>
        <dbReference type="Proteomes" id="UP000035548"/>
    </source>
</evidence>
<dbReference type="PATRIC" id="fig|1072256.5.peg.2127"/>
<feature type="compositionally biased region" description="Acidic residues" evidence="3">
    <location>
        <begin position="255"/>
        <end position="269"/>
    </location>
</feature>
<keyword evidence="2" id="KW-0175">Coiled coil</keyword>
<organism evidence="4 5">
    <name type="scientific">Corynebacterium uterequi</name>
    <dbReference type="NCBI Taxonomy" id="1072256"/>
    <lineage>
        <taxon>Bacteria</taxon>
        <taxon>Bacillati</taxon>
        <taxon>Actinomycetota</taxon>
        <taxon>Actinomycetes</taxon>
        <taxon>Mycobacteriales</taxon>
        <taxon>Corynebacteriaceae</taxon>
        <taxon>Corynebacterium</taxon>
    </lineage>
</organism>
<dbReference type="RefSeq" id="WP_047260389.1">
    <property type="nucleotide sequence ID" value="NZ_CP011546.1"/>
</dbReference>
<accession>A0A0G3HFR7</accession>
<dbReference type="STRING" id="1072256.CUTER_10815"/>
<name>A0A0G3HFR7_9CORY</name>
<comment type="similarity">
    <text evidence="1">Belongs to the PspA/Vipp/IM30 family.</text>
</comment>
<dbReference type="OrthoDB" id="3542619at2"/>
<dbReference type="Pfam" id="PF04012">
    <property type="entry name" value="PspA_IM30"/>
    <property type="match status" value="1"/>
</dbReference>
<sequence>MANPFRKGWKYLMSSFDYKIDANADPKVQVQQAVDAAKSQHREISQQAASIIGNAKQLEMQIDRLVKSQADHQQKARTALEAADQAAAAGDAAKAQQYTNTAEVIASQLVAVENELANTKRMYEQAAHAAEQAKQQQQQSEARLSAQLAEADKLLAQADQAAMQEQSAKAMDQLNQFGGQDDSVPNLDAVRDKIERRYADALGAQELTQNTVTDRMAEIASAGTDIAAASKLAEIRASMGANKPAPELEAPTPEPAEDSETEAIVDAEPVDGPADGGSSADGGERR</sequence>
<evidence type="ECO:0000256" key="2">
    <source>
        <dbReference type="SAM" id="Coils"/>
    </source>
</evidence>